<evidence type="ECO:0000256" key="4">
    <source>
        <dbReference type="ARBA" id="ARBA00023242"/>
    </source>
</evidence>
<dbReference type="AlphaFoldDB" id="A0AAD4M074"/>
<evidence type="ECO:0000256" key="1">
    <source>
        <dbReference type="ARBA" id="ARBA00004123"/>
    </source>
</evidence>
<comment type="caution">
    <text evidence="7">The sequence shown here is derived from an EMBL/GenBank/DDBJ whole genome shotgun (WGS) entry which is preliminary data.</text>
</comment>
<protein>
    <recommendedName>
        <fullName evidence="6">Vps72/YL1 C-terminal domain-containing protein</fullName>
    </recommendedName>
</protein>
<feature type="compositionally biased region" description="Polar residues" evidence="5">
    <location>
        <begin position="14"/>
        <end position="25"/>
    </location>
</feature>
<name>A0AAD4M074_9AGAM</name>
<dbReference type="PANTHER" id="PTHR31200">
    <property type="entry name" value="INO80 COMPLEX SUBUNIT C"/>
    <property type="match status" value="1"/>
</dbReference>
<keyword evidence="2" id="KW-0805">Transcription regulation</keyword>
<dbReference type="Pfam" id="PF08265">
    <property type="entry name" value="YL1_C"/>
    <property type="match status" value="1"/>
</dbReference>
<evidence type="ECO:0000259" key="6">
    <source>
        <dbReference type="SMART" id="SM00993"/>
    </source>
</evidence>
<dbReference type="PANTHER" id="PTHR31200:SF1">
    <property type="entry name" value="INO80 COMPLEX SUBUNIT C"/>
    <property type="match status" value="1"/>
</dbReference>
<gene>
    <name evidence="7" type="ORF">B0F90DRAFT_888068</name>
</gene>
<proteinExistence type="predicted"/>
<sequence length="166" mass="18463">MPPKGSTRKKPSAAPSTEGSATPQIPTLAEQLSILSAPRPFKNSNYTKNSSRRTKNLKAVLGQERERERVEREKRRTEREEAMEIDGAATSVMIEDDMPTYLSIEAPPSVLPQRRYCDITGLESPYTDPISGLRFHDKSIYELIKSLSASAAKEYLAARGVNPIVK</sequence>
<dbReference type="EMBL" id="WTXG01000036">
    <property type="protein sequence ID" value="KAI0297489.1"/>
    <property type="molecule type" value="Genomic_DNA"/>
</dbReference>
<feature type="compositionally biased region" description="Basic and acidic residues" evidence="5">
    <location>
        <begin position="63"/>
        <end position="82"/>
    </location>
</feature>
<feature type="region of interest" description="Disordered" evidence="5">
    <location>
        <begin position="1"/>
        <end position="90"/>
    </location>
</feature>
<feature type="compositionally biased region" description="Basic residues" evidence="5">
    <location>
        <begin position="1"/>
        <end position="11"/>
    </location>
</feature>
<evidence type="ECO:0000256" key="5">
    <source>
        <dbReference type="SAM" id="MobiDB-lite"/>
    </source>
</evidence>
<accession>A0AAD4M074</accession>
<evidence type="ECO:0000256" key="2">
    <source>
        <dbReference type="ARBA" id="ARBA00023015"/>
    </source>
</evidence>
<organism evidence="7 8">
    <name type="scientific">Multifurca ochricompacta</name>
    <dbReference type="NCBI Taxonomy" id="376703"/>
    <lineage>
        <taxon>Eukaryota</taxon>
        <taxon>Fungi</taxon>
        <taxon>Dikarya</taxon>
        <taxon>Basidiomycota</taxon>
        <taxon>Agaricomycotina</taxon>
        <taxon>Agaricomycetes</taxon>
        <taxon>Russulales</taxon>
        <taxon>Russulaceae</taxon>
        <taxon>Multifurca</taxon>
    </lineage>
</organism>
<comment type="subcellular location">
    <subcellularLocation>
        <location evidence="1">Nucleus</location>
    </subcellularLocation>
</comment>
<keyword evidence="3" id="KW-0804">Transcription</keyword>
<dbReference type="Proteomes" id="UP001203297">
    <property type="component" value="Unassembled WGS sequence"/>
</dbReference>
<keyword evidence="4" id="KW-0539">Nucleus</keyword>
<dbReference type="InterPro" id="IPR029525">
    <property type="entry name" value="INO80C/Ies6"/>
</dbReference>
<dbReference type="GO" id="GO:0006338">
    <property type="term" value="P:chromatin remodeling"/>
    <property type="evidence" value="ECO:0007669"/>
    <property type="project" value="InterPro"/>
</dbReference>
<evidence type="ECO:0000313" key="7">
    <source>
        <dbReference type="EMBL" id="KAI0297489.1"/>
    </source>
</evidence>
<keyword evidence="8" id="KW-1185">Reference proteome</keyword>
<reference evidence="7" key="1">
    <citation type="journal article" date="2022" name="New Phytol.">
        <title>Evolutionary transition to the ectomycorrhizal habit in the genomes of a hyperdiverse lineage of mushroom-forming fungi.</title>
        <authorList>
            <person name="Looney B."/>
            <person name="Miyauchi S."/>
            <person name="Morin E."/>
            <person name="Drula E."/>
            <person name="Courty P.E."/>
            <person name="Kohler A."/>
            <person name="Kuo A."/>
            <person name="LaButti K."/>
            <person name="Pangilinan J."/>
            <person name="Lipzen A."/>
            <person name="Riley R."/>
            <person name="Andreopoulos W."/>
            <person name="He G."/>
            <person name="Johnson J."/>
            <person name="Nolan M."/>
            <person name="Tritt A."/>
            <person name="Barry K.W."/>
            <person name="Grigoriev I.V."/>
            <person name="Nagy L.G."/>
            <person name="Hibbett D."/>
            <person name="Henrissat B."/>
            <person name="Matheny P.B."/>
            <person name="Labbe J."/>
            <person name="Martin F.M."/>
        </authorList>
    </citation>
    <scope>NUCLEOTIDE SEQUENCE</scope>
    <source>
        <strain evidence="7">BPL690</strain>
    </source>
</reference>
<evidence type="ECO:0000313" key="8">
    <source>
        <dbReference type="Proteomes" id="UP001203297"/>
    </source>
</evidence>
<evidence type="ECO:0000256" key="3">
    <source>
        <dbReference type="ARBA" id="ARBA00023163"/>
    </source>
</evidence>
<dbReference type="SMART" id="SM00993">
    <property type="entry name" value="YL1_C"/>
    <property type="match status" value="1"/>
</dbReference>
<feature type="domain" description="Vps72/YL1 C-terminal" evidence="6">
    <location>
        <begin position="115"/>
        <end position="144"/>
    </location>
</feature>
<dbReference type="GO" id="GO:0031011">
    <property type="term" value="C:Ino80 complex"/>
    <property type="evidence" value="ECO:0007669"/>
    <property type="project" value="InterPro"/>
</dbReference>
<dbReference type="InterPro" id="IPR013272">
    <property type="entry name" value="Vps72/YL1_C"/>
</dbReference>